<evidence type="ECO:0000313" key="5">
    <source>
        <dbReference type="Proteomes" id="UP000256601"/>
    </source>
</evidence>
<sequence length="299" mass="33647">MSKLEVLQPHSVGKRIASIAVSGTLAQQQRRIEEGTQRTRNQLRTRQKDFSRPTAKDTYFAGVSKETRFIDTYTARLRQSHLTLLFECPVDWQLVNEGLDPTEDQVGLWRAHVRNTQAWVLGDGKENETAEALESKLITNQQTQVVHKSLFAGTLKCIEYDDPALDLAWTAGNDINKGDSMALRVQRSPSSIIALFLSSQWNMEQAAKLFDQKPHLPLLGAIMSSKWNKHLEEASEFLSDEHKLPKGQAGALADLLRRLSHYGLTQSSEGLADYLYLSRAEKKTGMGPDKTPEQNKTEK</sequence>
<name>A0A1D8NJE9_YARLL</name>
<evidence type="ECO:0000313" key="3">
    <source>
        <dbReference type="EMBL" id="RDW28235.1"/>
    </source>
</evidence>
<protein>
    <submittedName>
        <fullName evidence="2">Uncharacterized protein</fullName>
    </submittedName>
</protein>
<dbReference type="Proteomes" id="UP000182444">
    <property type="component" value="Chromosome 1E"/>
</dbReference>
<proteinExistence type="predicted"/>
<dbReference type="AlphaFoldDB" id="A0A1D8NJE9"/>
<dbReference type="VEuPathDB" id="FungiDB:YALI0_E21527g"/>
<evidence type="ECO:0000256" key="1">
    <source>
        <dbReference type="SAM" id="MobiDB-lite"/>
    </source>
</evidence>
<dbReference type="Proteomes" id="UP000256601">
    <property type="component" value="Unassembled WGS sequence"/>
</dbReference>
<dbReference type="EMBL" id="CP017557">
    <property type="protein sequence ID" value="AOW05755.1"/>
    <property type="molecule type" value="Genomic_DNA"/>
</dbReference>
<gene>
    <name evidence="3" type="ORF">B0I71DRAFT_127799</name>
    <name evidence="2" type="ORF">YALI1_E25549g</name>
</gene>
<organism evidence="2 4">
    <name type="scientific">Yarrowia lipolytica</name>
    <name type="common">Candida lipolytica</name>
    <dbReference type="NCBI Taxonomy" id="4952"/>
    <lineage>
        <taxon>Eukaryota</taxon>
        <taxon>Fungi</taxon>
        <taxon>Dikarya</taxon>
        <taxon>Ascomycota</taxon>
        <taxon>Saccharomycotina</taxon>
        <taxon>Dipodascomycetes</taxon>
        <taxon>Dipodascales</taxon>
        <taxon>Dipodascales incertae sedis</taxon>
        <taxon>Yarrowia</taxon>
    </lineage>
</organism>
<reference evidence="3 5" key="2">
    <citation type="submission" date="2018-07" db="EMBL/GenBank/DDBJ databases">
        <title>Draft Genome Assemblies for Five Robust Yarrowia lipolytica Strains Exhibiting High Lipid Production and Pentose Sugar Utilization and Sugar Alcohol Secretion from Undetoxified Lignocellulosic Biomass Hydrolysates.</title>
        <authorList>
            <consortium name="DOE Joint Genome Institute"/>
            <person name="Walker C."/>
            <person name="Ryu S."/>
            <person name="Na H."/>
            <person name="Zane M."/>
            <person name="LaButti K."/>
            <person name="Lipzen A."/>
            <person name="Haridas S."/>
            <person name="Barry K."/>
            <person name="Grigoriev I.V."/>
            <person name="Quarterman J."/>
            <person name="Slininger P."/>
            <person name="Dien B."/>
            <person name="Trinh C.T."/>
        </authorList>
    </citation>
    <scope>NUCLEOTIDE SEQUENCE [LARGE SCALE GENOMIC DNA]</scope>
    <source>
        <strain evidence="3 5">YB392</strain>
    </source>
</reference>
<dbReference type="KEGG" id="yli:2911899"/>
<dbReference type="EMBL" id="KZ858954">
    <property type="protein sequence ID" value="RDW28235.1"/>
    <property type="molecule type" value="Genomic_DNA"/>
</dbReference>
<evidence type="ECO:0000313" key="4">
    <source>
        <dbReference type="Proteomes" id="UP000182444"/>
    </source>
</evidence>
<reference evidence="2 4" key="1">
    <citation type="journal article" date="2016" name="PLoS ONE">
        <title>Sequence Assembly of Yarrowia lipolytica Strain W29/CLIB89 Shows Transposable Element Diversity.</title>
        <authorList>
            <person name="Magnan C."/>
            <person name="Yu J."/>
            <person name="Chang I."/>
            <person name="Jahn E."/>
            <person name="Kanomata Y."/>
            <person name="Wu J."/>
            <person name="Zeller M."/>
            <person name="Oakes M."/>
            <person name="Baldi P."/>
            <person name="Sandmeyer S."/>
        </authorList>
    </citation>
    <scope>NUCLEOTIDE SEQUENCE [LARGE SCALE GENOMIC DNA]</scope>
    <source>
        <strain evidence="2">CLIB89</strain>
        <strain evidence="4">CLIB89(W29)</strain>
    </source>
</reference>
<accession>A0A1D8NJE9</accession>
<feature type="region of interest" description="Disordered" evidence="1">
    <location>
        <begin position="27"/>
        <end position="49"/>
    </location>
</feature>
<dbReference type="VEuPathDB" id="FungiDB:YALI1_E25549g"/>
<evidence type="ECO:0000313" key="2">
    <source>
        <dbReference type="EMBL" id="AOW05755.1"/>
    </source>
</evidence>
<dbReference type="GeneID" id="2911899"/>